<name>A0A2W4CU00_9HYPH</name>
<reference evidence="2 3" key="1">
    <citation type="journal article" date="2018" name="Sci. Rep.">
        <title>Rhizobium tumorigenes sp. nov., a novel plant tumorigenic bacterium isolated from cane gall tumors on thornless blackberry.</title>
        <authorList>
            <person name="Kuzmanovi N."/>
            <person name="Smalla K."/>
            <person name="Gronow S."/>
            <person name="PuBawska J."/>
        </authorList>
    </citation>
    <scope>NUCLEOTIDE SEQUENCE [LARGE SCALE GENOMIC DNA]</scope>
    <source>
        <strain evidence="2 3">CCBAU 85046</strain>
    </source>
</reference>
<dbReference type="Gene3D" id="3.30.2310.20">
    <property type="entry name" value="RelE-like"/>
    <property type="match status" value="1"/>
</dbReference>
<sequence length="121" mass="14192">MATYRFYPHADAAQDKIWRDTVEKWGERQAVTYITGLHSHLKRLCESNALWRQLPQKLAVPADVKREAYLSRYEHHYLFFRELDNGDLGVISILHERMDVPVRLAEDLAALIAKQEKTDEI</sequence>
<dbReference type="Pfam" id="PF05016">
    <property type="entry name" value="ParE_toxin"/>
    <property type="match status" value="1"/>
</dbReference>
<keyword evidence="3" id="KW-1185">Reference proteome</keyword>
<protein>
    <submittedName>
        <fullName evidence="2">Plasmid stabilization protein</fullName>
    </submittedName>
</protein>
<dbReference type="OrthoDB" id="7173315at2"/>
<dbReference type="EMBL" id="PCDP01000034">
    <property type="protein sequence ID" value="PZM14358.1"/>
    <property type="molecule type" value="Genomic_DNA"/>
</dbReference>
<proteinExistence type="predicted"/>
<keyword evidence="1" id="KW-1277">Toxin-antitoxin system</keyword>
<dbReference type="Proteomes" id="UP000248925">
    <property type="component" value="Unassembled WGS sequence"/>
</dbReference>
<dbReference type="InterPro" id="IPR007712">
    <property type="entry name" value="RelE/ParE_toxin"/>
</dbReference>
<comment type="caution">
    <text evidence="2">The sequence shown here is derived from an EMBL/GenBank/DDBJ whole genome shotgun (WGS) entry which is preliminary data.</text>
</comment>
<evidence type="ECO:0000313" key="2">
    <source>
        <dbReference type="EMBL" id="PZM14358.1"/>
    </source>
</evidence>
<dbReference type="RefSeq" id="WP_111160334.1">
    <property type="nucleotide sequence ID" value="NZ_PCDP01000034.1"/>
</dbReference>
<organism evidence="2 3">
    <name type="scientific">Rhizobium tubonense</name>
    <dbReference type="NCBI Taxonomy" id="484088"/>
    <lineage>
        <taxon>Bacteria</taxon>
        <taxon>Pseudomonadati</taxon>
        <taxon>Pseudomonadota</taxon>
        <taxon>Alphaproteobacteria</taxon>
        <taxon>Hyphomicrobiales</taxon>
        <taxon>Rhizobiaceae</taxon>
        <taxon>Rhizobium/Agrobacterium group</taxon>
        <taxon>Rhizobium</taxon>
    </lineage>
</organism>
<dbReference type="AlphaFoldDB" id="A0A2W4CU00"/>
<gene>
    <name evidence="2" type="ORF">CPY51_11285</name>
</gene>
<accession>A0A2W4CU00</accession>
<evidence type="ECO:0000313" key="3">
    <source>
        <dbReference type="Proteomes" id="UP000248925"/>
    </source>
</evidence>
<dbReference type="InterPro" id="IPR035093">
    <property type="entry name" value="RelE/ParE_toxin_dom_sf"/>
</dbReference>
<evidence type="ECO:0000256" key="1">
    <source>
        <dbReference type="ARBA" id="ARBA00022649"/>
    </source>
</evidence>